<protein>
    <recommendedName>
        <fullName evidence="1">AttH domain-containing protein</fullName>
    </recommendedName>
</protein>
<proteinExistence type="predicted"/>
<dbReference type="InterPro" id="IPR053112">
    <property type="entry name" value="Fungal_Dehydratase/Hydratase"/>
</dbReference>
<evidence type="ECO:0000259" key="1">
    <source>
        <dbReference type="Pfam" id="PF07143"/>
    </source>
</evidence>
<organism evidence="2 3">
    <name type="scientific">Apiospora arundinis</name>
    <dbReference type="NCBI Taxonomy" id="335852"/>
    <lineage>
        <taxon>Eukaryota</taxon>
        <taxon>Fungi</taxon>
        <taxon>Dikarya</taxon>
        <taxon>Ascomycota</taxon>
        <taxon>Pezizomycotina</taxon>
        <taxon>Sordariomycetes</taxon>
        <taxon>Xylariomycetidae</taxon>
        <taxon>Amphisphaeriales</taxon>
        <taxon>Apiosporaceae</taxon>
        <taxon>Apiospora</taxon>
    </lineage>
</organism>
<dbReference type="Gene3D" id="2.40.370.10">
    <property type="entry name" value="AttH-like domain"/>
    <property type="match status" value="2"/>
</dbReference>
<dbReference type="PANTHER" id="PTHR40617">
    <property type="entry name" value="TERPENE CYCLASE ASQC"/>
    <property type="match status" value="1"/>
</dbReference>
<dbReference type="EMBL" id="JAPCWZ010000001">
    <property type="protein sequence ID" value="KAK8880013.1"/>
    <property type="molecule type" value="Genomic_DNA"/>
</dbReference>
<dbReference type="InterPro" id="IPR023374">
    <property type="entry name" value="AttH-like_dom_sf"/>
</dbReference>
<name>A0ABR2JMN6_9PEZI</name>
<dbReference type="SUPFAM" id="SSF159245">
    <property type="entry name" value="AttH-like"/>
    <property type="match status" value="1"/>
</dbReference>
<dbReference type="Proteomes" id="UP001390339">
    <property type="component" value="Unassembled WGS sequence"/>
</dbReference>
<keyword evidence="3" id="KW-1185">Reference proteome</keyword>
<accession>A0ABR2JMN6</accession>
<reference evidence="2 3" key="1">
    <citation type="journal article" date="2024" name="IMA Fungus">
        <title>Apiospora arundinis, a panoply of carbohydrate-active enzymes and secondary metabolites.</title>
        <authorList>
            <person name="Sorensen T."/>
            <person name="Petersen C."/>
            <person name="Muurmann A.T."/>
            <person name="Christiansen J.V."/>
            <person name="Brundto M.L."/>
            <person name="Overgaard C.K."/>
            <person name="Boysen A.T."/>
            <person name="Wollenberg R.D."/>
            <person name="Larsen T.O."/>
            <person name="Sorensen J.L."/>
            <person name="Nielsen K.L."/>
            <person name="Sondergaard T.E."/>
        </authorList>
    </citation>
    <scope>NUCLEOTIDE SEQUENCE [LARGE SCALE GENOMIC DNA]</scope>
    <source>
        <strain evidence="2 3">AAU 773</strain>
    </source>
</reference>
<feature type="domain" description="AttH" evidence="1">
    <location>
        <begin position="124"/>
        <end position="200"/>
    </location>
</feature>
<sequence>MAFKRTTDDVHPSATEYTAKAGQFDISSTLVTPSRPTYYSSYWLMFFLHGSNGHDYLAVGHVVAHTNCTPPKPLFRVCLLDINDGYWFGESFPALDSSFLLDKVDYRADRFELYASSAQGGPRDALVCKSTVEGAEFDLVVSPRGPNLYAGGQGTFFWGTDWTYQMSYPEMWVTGTLQCRGQTVDVVPEKSMAWLDRQYGVGAGNAGWDLYMLLFENGLKMSIWRSEACPNAAKQYFATVVYPGDGHHEIYPLDDRVECSRPFVSGETGYLYHAHQVLTIAGLDARIELEQPWPVGEMAVRGKPDPVSTLFEGYVNVKARIRGEDVKGWGISERRVAI</sequence>
<dbReference type="PANTHER" id="PTHR40617:SF1">
    <property type="entry name" value="ATTH DOMAIN-CONTAINING PROTEIN-RELATED"/>
    <property type="match status" value="1"/>
</dbReference>
<evidence type="ECO:0000313" key="3">
    <source>
        <dbReference type="Proteomes" id="UP001390339"/>
    </source>
</evidence>
<evidence type="ECO:0000313" key="2">
    <source>
        <dbReference type="EMBL" id="KAK8880013.1"/>
    </source>
</evidence>
<gene>
    <name evidence="2" type="ORF">PGQ11_001307</name>
</gene>
<dbReference type="InterPro" id="IPR010791">
    <property type="entry name" value="AttH_dom"/>
</dbReference>
<dbReference type="Pfam" id="PF07143">
    <property type="entry name" value="CrtC"/>
    <property type="match status" value="1"/>
</dbReference>
<comment type="caution">
    <text evidence="2">The sequence shown here is derived from an EMBL/GenBank/DDBJ whole genome shotgun (WGS) entry which is preliminary data.</text>
</comment>